<evidence type="ECO:0000313" key="1">
    <source>
        <dbReference type="EMBL" id="TMS05132.1"/>
    </source>
</evidence>
<accession>A0ACD3QDM3</accession>
<sequence length="1772" mass="201852">MSEPSSLHSVKLVSLARSLSGLGFDAINGGPITPPDNDEPPLPESGIDLGPGLFFADGKRKVDYILCYKYKKRRGSKGRLSIASNGSIPIQIKGRWEVEAESGEAGAPAGEVEEPKLSDEEKALMREEFEAGLLEAGLQIERDKERSNGMRCIRLHIPWLILSREAELQKIKVAVKKKCELRKRTGIAGIWDSIVTKVNTPFQPDVPNFDIYKDSQTHVHFKTLKHPFIRDKLHLWLRLFHALPADKLAKPPVRFNFFCGFNLTFHAACICMLAVHDGVLYFLFMSSGISSLLARGVYDSAFPLHDVRTTYRTTVLNSHTKEGILSCMLGRSQGEEGKISEMTDKKYFGEQIGLYFAWLGVYTQLLIPPSVLGIIVFLYGIFTVDVNVPSQETCDDNLNITMCPLCDGVCDYWRLSTVCSLARASYLFDNGATVLFAIFMSLWAACFLEHWKRRQMCLKHTWDLTSLEDEEERVQEEMRPEYEEALQEKKAKMKAKSKKKLNQTGDGVNGETDRMLASQSEPESLDVEDHLSGYLINVSTILLLIFVTFSAVFGVAVYRICMLSVWSMNPDPEAKASVRMTVTTTGIILNMLVVLVLEEVYGAIAVWLTELELPKTKEEFEERLIFKSFFLKSMNAFAPIFYVAFFKGRFAGRPGDYVYVFGDYRMEECAPPGCLIELCIQLSMIMLGKQLIQNNVFEVLIPKLKKMYRTMQEEKVKKRAAENNEENEEDSRPKQQFDKDFTLEPFEGVSPEYMEMIIQYGFVSLFVASFPLAPAFALLNNVIEIRLDAAKFVTEIRRPDAVRLERHRYRRHTRARSPLAFVISFTSEFVPRMVYQYMYSANGTMNGYTEHSLSYFNVSNFPPGTAPTTTLITGVSMCRYKDYRDPPWDPDAYTFSKQYWSVLAAKLAFVIFFQNLAMFLSMLVAWMIPDVPRSLREQLKKENMMLMEFLLNQDQEACGRTHTPRPSISYFPANIDIVVEAPQEERDEQQMKEEDEAEEIEINLDEPRKKNDSDPEVGRPFEEVVQDGRGGEREGDGGEVEGGEREKDEEVNEEVGRGGNDQEGGEEKVDGGKEVTAEEVKAEEVKTEEVKADEVKDVEVKADEVKADEVKADEVKADEVKADEVKAEEVKADENFTVDLDFFMGELGLLDEEPLSSTAIELPRSGSKQEYQKDQEHSIQPLPSSKRGSSQSLKSSRADITTSDIDTRLFSLIAPPPPRESGSRAKARCSTLPSRHRGAEACYSLPRPSHSTSLTRFQQAATLTPLVPLGTSVSGSPNPFSPSPFSPPHTPVSPSSPHPPQSPSAQQPKPTSELFALKGPPPQQPRSRGKARCSTLPARQRAPDPEEPTTKPSHSTSFTKLGDRIPPSPSELKRLSIVVLHLRNYFLIACLQSSWTDRDQYKTVSEWLWWDHLWLPANVSWSDLEDGEGRVYAKASQLYAVLPCALCMLLVRYLFESYLASPLADVCGVRNRIRVTAQPNSILENYFCSKTRVPSQADVRSLCKKTSWPERKVQVWFRRRRNQDRPALRKRFCEASWRCVFYFFAFVYGVLALHDKPWFYNLKEVWKGFPKQSMLPSQYWYYLLEMGFYLSLLFSLTFDVKRKDFREQVIHHIATLTLLSFSWISNYIRIGTLVMVLHDSTDILLEGAKVLNYAKWHLTANVMFAVFTILFMLTRLVIFPFWLIHCTWVYPLEDFAPFFGYYFFNVMLSVLQVLHFYWAVLISRMFYKCIFSKLEGDDRSDEEEDDTDSSRERNHKSSHIHNSGARGRANGH</sequence>
<dbReference type="Proteomes" id="UP000793456">
    <property type="component" value="Chromosome XX"/>
</dbReference>
<evidence type="ECO:0000313" key="2">
    <source>
        <dbReference type="Proteomes" id="UP000793456"/>
    </source>
</evidence>
<keyword evidence="2" id="KW-1185">Reference proteome</keyword>
<name>A0ACD3QDM3_LARCR</name>
<reference evidence="1" key="1">
    <citation type="submission" date="2018-11" db="EMBL/GenBank/DDBJ databases">
        <title>The sequence and de novo assembly of Larimichthys crocea genome using PacBio and Hi-C technologies.</title>
        <authorList>
            <person name="Xu P."/>
            <person name="Chen B."/>
            <person name="Zhou Z."/>
            <person name="Ke Q."/>
            <person name="Wu Y."/>
            <person name="Bai H."/>
            <person name="Pu F."/>
        </authorList>
    </citation>
    <scope>NUCLEOTIDE SEQUENCE</scope>
    <source>
        <tissue evidence="1">Muscle</tissue>
    </source>
</reference>
<dbReference type="EMBL" id="CM011693">
    <property type="protein sequence ID" value="TMS05132.1"/>
    <property type="molecule type" value="Genomic_DNA"/>
</dbReference>
<organism evidence="1 2">
    <name type="scientific">Larimichthys crocea</name>
    <name type="common">Large yellow croaker</name>
    <name type="synonym">Pseudosciaena crocea</name>
    <dbReference type="NCBI Taxonomy" id="215358"/>
    <lineage>
        <taxon>Eukaryota</taxon>
        <taxon>Metazoa</taxon>
        <taxon>Chordata</taxon>
        <taxon>Craniata</taxon>
        <taxon>Vertebrata</taxon>
        <taxon>Euteleostomi</taxon>
        <taxon>Actinopterygii</taxon>
        <taxon>Neopterygii</taxon>
        <taxon>Teleostei</taxon>
        <taxon>Neoteleostei</taxon>
        <taxon>Acanthomorphata</taxon>
        <taxon>Eupercaria</taxon>
        <taxon>Sciaenidae</taxon>
        <taxon>Larimichthys</taxon>
    </lineage>
</organism>
<protein>
    <submittedName>
        <fullName evidence="1">Uncharacterized protein</fullName>
    </submittedName>
</protein>
<comment type="caution">
    <text evidence="1">The sequence shown here is derived from an EMBL/GenBank/DDBJ whole genome shotgun (WGS) entry which is preliminary data.</text>
</comment>
<gene>
    <name evidence="1" type="ORF">E3U43_004382</name>
</gene>
<proteinExistence type="predicted"/>